<reference evidence="2 3" key="1">
    <citation type="submission" date="2020-04" db="EMBL/GenBank/DDBJ databases">
        <title>Chromosome-level genome assembly of a cyprinid fish Onychostoma macrolepis by integration of Nanopore Sequencing, Bionano and Hi-C technology.</title>
        <authorList>
            <person name="Wang D."/>
        </authorList>
    </citation>
    <scope>NUCLEOTIDE SEQUENCE [LARGE SCALE GENOMIC DNA]</scope>
    <source>
        <strain evidence="2">SWU-2019</strain>
        <tissue evidence="2">Muscle</tissue>
    </source>
</reference>
<dbReference type="Gene3D" id="3.60.10.10">
    <property type="entry name" value="Endonuclease/exonuclease/phosphatase"/>
    <property type="match status" value="1"/>
</dbReference>
<protein>
    <submittedName>
        <fullName evidence="2">Uncharacterized protein</fullName>
    </submittedName>
</protein>
<accession>A0A7J6BW59</accession>
<name>A0A7J6BW59_9TELE</name>
<evidence type="ECO:0000256" key="1">
    <source>
        <dbReference type="SAM" id="MobiDB-lite"/>
    </source>
</evidence>
<dbReference type="EMBL" id="JAAMOB010000020">
    <property type="protein sequence ID" value="KAF4099200.1"/>
    <property type="molecule type" value="Genomic_DNA"/>
</dbReference>
<gene>
    <name evidence="2" type="ORF">G5714_019326</name>
</gene>
<dbReference type="Proteomes" id="UP000579812">
    <property type="component" value="Unassembled WGS sequence"/>
</dbReference>
<evidence type="ECO:0000313" key="3">
    <source>
        <dbReference type="Proteomes" id="UP000579812"/>
    </source>
</evidence>
<feature type="region of interest" description="Disordered" evidence="1">
    <location>
        <begin position="24"/>
        <end position="43"/>
    </location>
</feature>
<keyword evidence="3" id="KW-1185">Reference proteome</keyword>
<organism evidence="2 3">
    <name type="scientific">Onychostoma macrolepis</name>
    <dbReference type="NCBI Taxonomy" id="369639"/>
    <lineage>
        <taxon>Eukaryota</taxon>
        <taxon>Metazoa</taxon>
        <taxon>Chordata</taxon>
        <taxon>Craniata</taxon>
        <taxon>Vertebrata</taxon>
        <taxon>Euteleostomi</taxon>
        <taxon>Actinopterygii</taxon>
        <taxon>Neopterygii</taxon>
        <taxon>Teleostei</taxon>
        <taxon>Ostariophysi</taxon>
        <taxon>Cypriniformes</taxon>
        <taxon>Cyprinidae</taxon>
        <taxon>Acrossocheilinae</taxon>
        <taxon>Onychostoma</taxon>
    </lineage>
</organism>
<dbReference type="AlphaFoldDB" id="A0A7J6BW59"/>
<evidence type="ECO:0000313" key="2">
    <source>
        <dbReference type="EMBL" id="KAF4099200.1"/>
    </source>
</evidence>
<dbReference type="SUPFAM" id="SSF56219">
    <property type="entry name" value="DNase I-like"/>
    <property type="match status" value="1"/>
</dbReference>
<dbReference type="InterPro" id="IPR036691">
    <property type="entry name" value="Endo/exonu/phosph_ase_sf"/>
</dbReference>
<comment type="caution">
    <text evidence="2">The sequence shown here is derived from an EMBL/GenBank/DDBJ whole genome shotgun (WGS) entry which is preliminary data.</text>
</comment>
<sequence length="198" mass="22338">MESHIHIQRLANREPLHSRAVVARQDTRARQARSGRHSATTSSSSLTLAGWNIRSLGVHSDLNSAPRKSAVIDCELSRLRVDISAISETWLLGSGSVRERNYTIFWCGYPDDHLPMHGVGFAVRNTLLSTVSQPIACSPPLADKRAARLSVLQDRNDFTVAHYRNARNDVKHLTRQAYKQYWQDLSEKVERCASTYDL</sequence>
<proteinExistence type="predicted"/>